<keyword evidence="6 11" id="KW-0547">Nucleotide-binding</keyword>
<dbReference type="CDD" id="cd00859">
    <property type="entry name" value="HisRS_anticodon"/>
    <property type="match status" value="1"/>
</dbReference>
<comment type="subunit">
    <text evidence="3 11">Homodimer.</text>
</comment>
<dbReference type="InterPro" id="IPR004154">
    <property type="entry name" value="Anticodon-bd"/>
</dbReference>
<dbReference type="GO" id="GO:0005524">
    <property type="term" value="F:ATP binding"/>
    <property type="evidence" value="ECO:0007669"/>
    <property type="project" value="UniProtKB-UniRule"/>
</dbReference>
<keyword evidence="8 11" id="KW-0648">Protein biosynthesis</keyword>
<dbReference type="AlphaFoldDB" id="A0A494XV60"/>
<dbReference type="CDD" id="cd00773">
    <property type="entry name" value="HisRS-like_core"/>
    <property type="match status" value="1"/>
</dbReference>
<comment type="subcellular location">
    <subcellularLocation>
        <location evidence="1 11">Cytoplasm</location>
    </subcellularLocation>
</comment>
<dbReference type="GO" id="GO:0004821">
    <property type="term" value="F:histidine-tRNA ligase activity"/>
    <property type="evidence" value="ECO:0007669"/>
    <property type="project" value="UniProtKB-UniRule"/>
</dbReference>
<evidence type="ECO:0000256" key="9">
    <source>
        <dbReference type="ARBA" id="ARBA00023146"/>
    </source>
</evidence>
<dbReference type="PIRSF" id="PIRSF001549">
    <property type="entry name" value="His-tRNA_synth"/>
    <property type="match status" value="1"/>
</dbReference>
<feature type="domain" description="Aminoacyl-transfer RNA synthetases class-II family profile" evidence="13">
    <location>
        <begin position="8"/>
        <end position="343"/>
    </location>
</feature>
<dbReference type="Gene3D" id="3.40.50.800">
    <property type="entry name" value="Anticodon-binding domain"/>
    <property type="match status" value="1"/>
</dbReference>
<evidence type="ECO:0000313" key="15">
    <source>
        <dbReference type="Proteomes" id="UP000282076"/>
    </source>
</evidence>
<dbReference type="RefSeq" id="WP_120977604.1">
    <property type="nucleotide sequence ID" value="NZ_RBZM01000005.1"/>
</dbReference>
<feature type="binding site" evidence="12">
    <location>
        <begin position="261"/>
        <end position="262"/>
    </location>
    <ligand>
        <name>L-histidine</name>
        <dbReference type="ChEBI" id="CHEBI:57595"/>
    </ligand>
</feature>
<evidence type="ECO:0000256" key="11">
    <source>
        <dbReference type="HAMAP-Rule" id="MF_00127"/>
    </source>
</evidence>
<protein>
    <recommendedName>
        <fullName evidence="11">Histidine--tRNA ligase</fullName>
        <ecNumber evidence="11">6.1.1.21</ecNumber>
    </recommendedName>
    <alternativeName>
        <fullName evidence="11">Histidyl-tRNA synthetase</fullName>
        <shortName evidence="11">HisRS</shortName>
    </alternativeName>
</protein>
<evidence type="ECO:0000259" key="13">
    <source>
        <dbReference type="PROSITE" id="PS50862"/>
    </source>
</evidence>
<dbReference type="HAMAP" id="MF_00127">
    <property type="entry name" value="His_tRNA_synth"/>
    <property type="match status" value="1"/>
</dbReference>
<dbReference type="SUPFAM" id="SSF52954">
    <property type="entry name" value="Class II aaRS ABD-related"/>
    <property type="match status" value="1"/>
</dbReference>
<comment type="similarity">
    <text evidence="2 11">Belongs to the class-II aminoacyl-tRNA synthetase family.</text>
</comment>
<sequence>MGYQKPSGTQDFLPAKTAMWQYVESKARDLCRRYRYQEIRTPIFEGTELFKRGVGETTDIVEKEMYTFLDRHTPPNSLTLRPEGTAGVVRAYVENKLYGEPDIAKLYYSGPMFRYERAQAGRYRQFHQFGVEAIGSTDPALDAEVIALGYAFYRELGLTGVSVDLNSVGTPSVRAEFREKLLAFLRPIKETLCGDCQARMERNPLRVLDCKVDQDKFADAPSILDCLDEECETHFARVRECLDEMDIPYNINPRLVRGLDYYTHTAFEYKAQGIGAIDTIGGGGRYNGLVEAIGGEDRPGVGFGIGLERTLLLLDSQGVKPELNNGADVYLVALGERAEKALPALVQRLRNAGVSAERDYLARKTKAQFKAAERSGAKFAAVLGDDELDRGEISLRPITGGEQQAVKLELLAQTIQTLISTPEKGNEIS</sequence>
<evidence type="ECO:0000256" key="7">
    <source>
        <dbReference type="ARBA" id="ARBA00022840"/>
    </source>
</evidence>
<dbReference type="InterPro" id="IPR033656">
    <property type="entry name" value="HisRS_anticodon"/>
</dbReference>
<dbReference type="GO" id="GO:0006427">
    <property type="term" value="P:histidyl-tRNA aminoacylation"/>
    <property type="evidence" value="ECO:0007669"/>
    <property type="project" value="UniProtKB-UniRule"/>
</dbReference>
<dbReference type="NCBIfam" id="TIGR00442">
    <property type="entry name" value="hisS"/>
    <property type="match status" value="1"/>
</dbReference>
<dbReference type="EC" id="6.1.1.21" evidence="11"/>
<gene>
    <name evidence="11" type="primary">hisS</name>
    <name evidence="14" type="ORF">D7Z26_13005</name>
</gene>
<feature type="binding site" evidence="12">
    <location>
        <position position="128"/>
    </location>
    <ligand>
        <name>L-histidine</name>
        <dbReference type="ChEBI" id="CHEBI:57595"/>
    </ligand>
</feature>
<dbReference type="Pfam" id="PF03129">
    <property type="entry name" value="HGTP_anticodon"/>
    <property type="match status" value="1"/>
</dbReference>
<dbReference type="InterPro" id="IPR006195">
    <property type="entry name" value="aa-tRNA-synth_II"/>
</dbReference>
<evidence type="ECO:0000256" key="12">
    <source>
        <dbReference type="PIRSR" id="PIRSR001549-1"/>
    </source>
</evidence>
<dbReference type="EMBL" id="RBZM01000005">
    <property type="protein sequence ID" value="RKP54501.1"/>
    <property type="molecule type" value="Genomic_DNA"/>
</dbReference>
<evidence type="ECO:0000256" key="2">
    <source>
        <dbReference type="ARBA" id="ARBA00008226"/>
    </source>
</evidence>
<evidence type="ECO:0000256" key="8">
    <source>
        <dbReference type="ARBA" id="ARBA00022917"/>
    </source>
</evidence>
<organism evidence="14 15">
    <name type="scientific">Cohnella endophytica</name>
    <dbReference type="NCBI Taxonomy" id="2419778"/>
    <lineage>
        <taxon>Bacteria</taxon>
        <taxon>Bacillati</taxon>
        <taxon>Bacillota</taxon>
        <taxon>Bacilli</taxon>
        <taxon>Bacillales</taxon>
        <taxon>Paenibacillaceae</taxon>
        <taxon>Cohnella</taxon>
    </lineage>
</organism>
<reference evidence="14 15" key="1">
    <citation type="submission" date="2018-10" db="EMBL/GenBank/DDBJ databases">
        <title>Cohnella sp. M2MS4P-1, whole genome shotgun sequence.</title>
        <authorList>
            <person name="Tuo L."/>
        </authorList>
    </citation>
    <scope>NUCLEOTIDE SEQUENCE [LARGE SCALE GENOMIC DNA]</scope>
    <source>
        <strain evidence="14 15">M2MS4P-1</strain>
    </source>
</reference>
<evidence type="ECO:0000256" key="10">
    <source>
        <dbReference type="ARBA" id="ARBA00047639"/>
    </source>
</evidence>
<dbReference type="InterPro" id="IPR045864">
    <property type="entry name" value="aa-tRNA-synth_II/BPL/LPL"/>
</dbReference>
<dbReference type="InterPro" id="IPR015807">
    <property type="entry name" value="His-tRNA-ligase"/>
</dbReference>
<dbReference type="SUPFAM" id="SSF55681">
    <property type="entry name" value="Class II aaRS and biotin synthetases"/>
    <property type="match status" value="1"/>
</dbReference>
<comment type="caution">
    <text evidence="14">The sequence shown here is derived from an EMBL/GenBank/DDBJ whole genome shotgun (WGS) entry which is preliminary data.</text>
</comment>
<evidence type="ECO:0000256" key="6">
    <source>
        <dbReference type="ARBA" id="ARBA00022741"/>
    </source>
</evidence>
<feature type="binding site" evidence="12">
    <location>
        <position position="132"/>
    </location>
    <ligand>
        <name>L-histidine</name>
        <dbReference type="ChEBI" id="CHEBI:57595"/>
    </ligand>
</feature>
<evidence type="ECO:0000256" key="4">
    <source>
        <dbReference type="ARBA" id="ARBA00022490"/>
    </source>
</evidence>
<dbReference type="FunFam" id="3.30.930.10:FF:000005">
    <property type="entry name" value="Histidine--tRNA ligase"/>
    <property type="match status" value="1"/>
</dbReference>
<dbReference type="GO" id="GO:0016740">
    <property type="term" value="F:transferase activity"/>
    <property type="evidence" value="ECO:0007669"/>
    <property type="project" value="UniProtKB-ARBA"/>
</dbReference>
<dbReference type="PANTHER" id="PTHR43707:SF1">
    <property type="entry name" value="HISTIDINE--TRNA LIGASE, MITOCHONDRIAL-RELATED"/>
    <property type="match status" value="1"/>
</dbReference>
<comment type="catalytic activity">
    <reaction evidence="10 11">
        <text>tRNA(His) + L-histidine + ATP = L-histidyl-tRNA(His) + AMP + diphosphate + H(+)</text>
        <dbReference type="Rhea" id="RHEA:17313"/>
        <dbReference type="Rhea" id="RHEA-COMP:9665"/>
        <dbReference type="Rhea" id="RHEA-COMP:9689"/>
        <dbReference type="ChEBI" id="CHEBI:15378"/>
        <dbReference type="ChEBI" id="CHEBI:30616"/>
        <dbReference type="ChEBI" id="CHEBI:33019"/>
        <dbReference type="ChEBI" id="CHEBI:57595"/>
        <dbReference type="ChEBI" id="CHEBI:78442"/>
        <dbReference type="ChEBI" id="CHEBI:78527"/>
        <dbReference type="ChEBI" id="CHEBI:456215"/>
        <dbReference type="EC" id="6.1.1.21"/>
    </reaction>
</comment>
<dbReference type="InterPro" id="IPR036621">
    <property type="entry name" value="Anticodon-bd_dom_sf"/>
</dbReference>
<feature type="binding site" evidence="12">
    <location>
        <begin position="83"/>
        <end position="85"/>
    </location>
    <ligand>
        <name>L-histidine</name>
        <dbReference type="ChEBI" id="CHEBI:57595"/>
    </ligand>
</feature>
<dbReference type="InterPro" id="IPR004516">
    <property type="entry name" value="HisRS/HisZ"/>
</dbReference>
<accession>A0A494XV60</accession>
<evidence type="ECO:0000313" key="14">
    <source>
        <dbReference type="EMBL" id="RKP54501.1"/>
    </source>
</evidence>
<dbReference type="Proteomes" id="UP000282076">
    <property type="component" value="Unassembled WGS sequence"/>
</dbReference>
<dbReference type="GO" id="GO:0140096">
    <property type="term" value="F:catalytic activity, acting on a protein"/>
    <property type="evidence" value="ECO:0007669"/>
    <property type="project" value="UniProtKB-ARBA"/>
</dbReference>
<dbReference type="InterPro" id="IPR041715">
    <property type="entry name" value="HisRS-like_core"/>
</dbReference>
<feature type="binding site" evidence="12">
    <location>
        <position position="257"/>
    </location>
    <ligand>
        <name>L-histidine</name>
        <dbReference type="ChEBI" id="CHEBI:57595"/>
    </ligand>
</feature>
<keyword evidence="4 11" id="KW-0963">Cytoplasm</keyword>
<dbReference type="GO" id="GO:0005737">
    <property type="term" value="C:cytoplasm"/>
    <property type="evidence" value="ECO:0007669"/>
    <property type="project" value="UniProtKB-SubCell"/>
</dbReference>
<evidence type="ECO:0000256" key="1">
    <source>
        <dbReference type="ARBA" id="ARBA00004496"/>
    </source>
</evidence>
<dbReference type="Pfam" id="PF13393">
    <property type="entry name" value="tRNA-synt_His"/>
    <property type="match status" value="1"/>
</dbReference>
<dbReference type="Gene3D" id="3.30.930.10">
    <property type="entry name" value="Bira Bifunctional Protein, Domain 2"/>
    <property type="match status" value="1"/>
</dbReference>
<dbReference type="OrthoDB" id="9800814at2"/>
<keyword evidence="9 11" id="KW-0030">Aminoacyl-tRNA synthetase</keyword>
<dbReference type="PANTHER" id="PTHR43707">
    <property type="entry name" value="HISTIDYL-TRNA SYNTHETASE"/>
    <property type="match status" value="1"/>
</dbReference>
<keyword evidence="7 11" id="KW-0067">ATP-binding</keyword>
<evidence type="ECO:0000256" key="5">
    <source>
        <dbReference type="ARBA" id="ARBA00022598"/>
    </source>
</evidence>
<keyword evidence="15" id="KW-1185">Reference proteome</keyword>
<dbReference type="PROSITE" id="PS50862">
    <property type="entry name" value="AA_TRNA_LIGASE_II"/>
    <property type="match status" value="1"/>
</dbReference>
<name>A0A494XV60_9BACL</name>
<keyword evidence="5 11" id="KW-0436">Ligase</keyword>
<evidence type="ECO:0000256" key="3">
    <source>
        <dbReference type="ARBA" id="ARBA00011738"/>
    </source>
</evidence>
<proteinExistence type="inferred from homology"/>
<feature type="binding site" evidence="12">
    <location>
        <position position="114"/>
    </location>
    <ligand>
        <name>L-histidine</name>
        <dbReference type="ChEBI" id="CHEBI:57595"/>
    </ligand>
</feature>